<feature type="compositionally biased region" description="Acidic residues" evidence="1">
    <location>
        <begin position="119"/>
        <end position="140"/>
    </location>
</feature>
<reference evidence="2 3" key="1">
    <citation type="submission" date="2016-07" db="EMBL/GenBank/DDBJ databases">
        <title>Pervasive Adenine N6-methylation of Active Genes in Fungi.</title>
        <authorList>
            <consortium name="DOE Joint Genome Institute"/>
            <person name="Mondo S.J."/>
            <person name="Dannebaum R.O."/>
            <person name="Kuo R.C."/>
            <person name="Labutti K."/>
            <person name="Haridas S."/>
            <person name="Kuo A."/>
            <person name="Salamov A."/>
            <person name="Ahrendt S.R."/>
            <person name="Lipzen A."/>
            <person name="Sullivan W."/>
            <person name="Andreopoulos W.B."/>
            <person name="Clum A."/>
            <person name="Lindquist E."/>
            <person name="Daum C."/>
            <person name="Ramamoorthy G.K."/>
            <person name="Gryganskyi A."/>
            <person name="Culley D."/>
            <person name="Magnuson J.K."/>
            <person name="James T.Y."/>
            <person name="O'Malley M.A."/>
            <person name="Stajich J.E."/>
            <person name="Spatafora J.W."/>
            <person name="Visel A."/>
            <person name="Grigoriev I.V."/>
        </authorList>
    </citation>
    <scope>NUCLEOTIDE SEQUENCE [LARGE SCALE GENOMIC DNA]</scope>
    <source>
        <strain evidence="2 3">12-1054</strain>
    </source>
</reference>
<feature type="compositionally biased region" description="Basic and acidic residues" evidence="1">
    <location>
        <begin position="180"/>
        <end position="190"/>
    </location>
</feature>
<dbReference type="AlphaFoldDB" id="A0A1Y2F0S9"/>
<comment type="caution">
    <text evidence="2">The sequence shown here is derived from an EMBL/GenBank/DDBJ whole genome shotgun (WGS) entry which is preliminary data.</text>
</comment>
<protein>
    <submittedName>
        <fullName evidence="2">Uncharacterized protein</fullName>
    </submittedName>
</protein>
<keyword evidence="3" id="KW-1185">Reference proteome</keyword>
<dbReference type="EMBL" id="MCFI01000020">
    <property type="protein sequence ID" value="ORY77317.1"/>
    <property type="molecule type" value="Genomic_DNA"/>
</dbReference>
<name>A0A1Y2F0S9_PROLT</name>
<sequence>MGRIISFAAPAYHSVSRAASPESSDEDDRVCSASYSSHTLSRPSVGLGKGCDEHYASGKVSLLSSSCLRRILTIQCKSAKSRPQKHVQFSDAPPAICEIPDWDRRPWLPSAEELAQQGQDEEELLASESTSDDTASDGDDSCASQQASPHCLNQEWTTDRAIPAGLVASHTSSLETTKPVLKEPALRRGSEGTGLSLTGKQSRRDSQVLHASLRTRRGSKSSDLTLEAANRWARRLSV</sequence>
<proteinExistence type="predicted"/>
<dbReference type="RefSeq" id="XP_040722938.1">
    <property type="nucleotide sequence ID" value="XM_040866097.1"/>
</dbReference>
<gene>
    <name evidence="2" type="ORF">BCR37DRAFT_147485</name>
</gene>
<feature type="region of interest" description="Disordered" evidence="1">
    <location>
        <begin position="168"/>
        <end position="223"/>
    </location>
</feature>
<accession>A0A1Y2F0S9</accession>
<evidence type="ECO:0000313" key="3">
    <source>
        <dbReference type="Proteomes" id="UP000193685"/>
    </source>
</evidence>
<organism evidence="2 3">
    <name type="scientific">Protomyces lactucae-debilis</name>
    <dbReference type="NCBI Taxonomy" id="2754530"/>
    <lineage>
        <taxon>Eukaryota</taxon>
        <taxon>Fungi</taxon>
        <taxon>Dikarya</taxon>
        <taxon>Ascomycota</taxon>
        <taxon>Taphrinomycotina</taxon>
        <taxon>Taphrinomycetes</taxon>
        <taxon>Taphrinales</taxon>
        <taxon>Protomycetaceae</taxon>
        <taxon>Protomyces</taxon>
    </lineage>
</organism>
<feature type="region of interest" description="Disordered" evidence="1">
    <location>
        <begin position="113"/>
        <end position="154"/>
    </location>
</feature>
<dbReference type="GeneID" id="63782696"/>
<dbReference type="Proteomes" id="UP000193685">
    <property type="component" value="Unassembled WGS sequence"/>
</dbReference>
<evidence type="ECO:0000313" key="2">
    <source>
        <dbReference type="EMBL" id="ORY77317.1"/>
    </source>
</evidence>
<evidence type="ECO:0000256" key="1">
    <source>
        <dbReference type="SAM" id="MobiDB-lite"/>
    </source>
</evidence>